<evidence type="ECO:0000256" key="1">
    <source>
        <dbReference type="ARBA" id="ARBA00023078"/>
    </source>
</evidence>
<dbReference type="InterPro" id="IPR049072">
    <property type="entry name" value="MPH2_C"/>
</dbReference>
<dbReference type="InterPro" id="IPR038862">
    <property type="entry name" value="MPH2"/>
</dbReference>
<protein>
    <recommendedName>
        <fullName evidence="3">Maintenance of Photosystem II under High light 2 C-terminal domain-containing protein</fullName>
    </recommendedName>
</protein>
<sequence length="240" mass="25668">MSGALTASLTTNAALLVALIFALSYNHHSSLGSPASRMAAAPSRMVSRTSTRAQKQGDMPQVSRRAIANGIACAAPLLGVRQAMALLPDDDDAELVARAKANRQKRIQEEKKTEYEFLASEGVTNKKQRIELQPITKAISRLADLGQQINENNMVAVSVSLTTPGSNGGWIEPLMTKVNELSDTDAKKASATALKQTLDSLSAAAESKDVSGLKRSYITTVTALEKWAVDANVATFLRQQ</sequence>
<accession>A0A6V3SAZ5</accession>
<evidence type="ECO:0000259" key="3">
    <source>
        <dbReference type="Pfam" id="PF20675"/>
    </source>
</evidence>
<dbReference type="AlphaFoldDB" id="A0A6V3SAZ5"/>
<feature type="domain" description="Maintenance of Photosystem II under High light 2 C-terminal" evidence="3">
    <location>
        <begin position="135"/>
        <end position="238"/>
    </location>
</feature>
<feature type="signal peptide" evidence="2">
    <location>
        <begin position="1"/>
        <end position="24"/>
    </location>
</feature>
<reference evidence="4" key="1">
    <citation type="submission" date="2021-01" db="EMBL/GenBank/DDBJ databases">
        <authorList>
            <person name="Corre E."/>
            <person name="Pelletier E."/>
            <person name="Niang G."/>
            <person name="Scheremetjew M."/>
            <person name="Finn R."/>
            <person name="Kale V."/>
            <person name="Holt S."/>
            <person name="Cochrane G."/>
            <person name="Meng A."/>
            <person name="Brown T."/>
            <person name="Cohen L."/>
        </authorList>
    </citation>
    <scope>NUCLEOTIDE SEQUENCE</scope>
    <source>
        <strain evidence="4">CCCM811</strain>
    </source>
</reference>
<feature type="chain" id="PRO_5030161065" description="Maintenance of Photosystem II under High light 2 C-terminal domain-containing protein" evidence="2">
    <location>
        <begin position="25"/>
        <end position="240"/>
    </location>
</feature>
<gene>
    <name evidence="4" type="ORF">LGLO00237_LOCUS29420</name>
</gene>
<dbReference type="PANTHER" id="PTHR35742:SF1">
    <property type="entry name" value="THYLAKOID LUMENAL 16.5 KDA PROTEIN, CHLOROPLASTIC"/>
    <property type="match status" value="1"/>
</dbReference>
<proteinExistence type="predicted"/>
<keyword evidence="1" id="KW-0793">Thylakoid</keyword>
<keyword evidence="2" id="KW-0732">Signal</keyword>
<dbReference type="InterPro" id="IPR023222">
    <property type="entry name" value="PsbQ-like_dom_sf"/>
</dbReference>
<dbReference type="GO" id="GO:0010206">
    <property type="term" value="P:photosystem II repair"/>
    <property type="evidence" value="ECO:0007669"/>
    <property type="project" value="InterPro"/>
</dbReference>
<name>A0A6V3SAZ5_9EUKA</name>
<evidence type="ECO:0000256" key="2">
    <source>
        <dbReference type="SAM" id="SignalP"/>
    </source>
</evidence>
<dbReference type="PANTHER" id="PTHR35742">
    <property type="entry name" value="THYLAKOID LUMENAL 16.5 KDA PROTEIN, CHLOROPLASTIC"/>
    <property type="match status" value="1"/>
</dbReference>
<dbReference type="Gene3D" id="1.20.120.290">
    <property type="entry name" value="Oxygen-evolving enhancer protein 3 (PsbQ), four-helix up-down bundle"/>
    <property type="match status" value="1"/>
</dbReference>
<dbReference type="Pfam" id="PF20675">
    <property type="entry name" value="MPH2"/>
    <property type="match status" value="1"/>
</dbReference>
<organism evidence="4">
    <name type="scientific">Lotharella globosa</name>
    <dbReference type="NCBI Taxonomy" id="91324"/>
    <lineage>
        <taxon>Eukaryota</taxon>
        <taxon>Sar</taxon>
        <taxon>Rhizaria</taxon>
        <taxon>Cercozoa</taxon>
        <taxon>Chlorarachniophyceae</taxon>
        <taxon>Lotharella</taxon>
    </lineage>
</organism>
<evidence type="ECO:0000313" key="4">
    <source>
        <dbReference type="EMBL" id="CAE0677639.1"/>
    </source>
</evidence>
<dbReference type="EMBL" id="HBIV01041805">
    <property type="protein sequence ID" value="CAE0677639.1"/>
    <property type="molecule type" value="Transcribed_RNA"/>
</dbReference>